<reference evidence="1" key="2">
    <citation type="submission" date="2024-03" db="EMBL/GenBank/DDBJ databases">
        <authorList>
            <person name="Bromfield E.S.P."/>
            <person name="Cloutier S."/>
        </authorList>
    </citation>
    <scope>NUCLEOTIDE SEQUENCE</scope>
    <source>
        <strain evidence="1">5S5</strain>
    </source>
</reference>
<sequence>MQFWRRRVATCRVDGTISPNTATGFPTKYDYPVGDSHTQCDDGDMVLFNGLLCAAGEQKGCDGVRDALDFESGHWWRSPAIKLRNKDSVDQPNLNSDQALGVMLYILQRNDAKAFRSWMHFIAMNGPCNSNACLGVRAAGLPISVPRFCGLKGNDSNNCMFRTNDCSLLLLIGHYLGEQRAAISVCGPLGWTGLPDPATFQPKIRDALSVYRGAYATITDLQEKIVELHKKLRFAPPPFPPLPPSPDDIEKNFGPVVSKLDKARDAAEGLLKVPDLGGFAVAYAAAAAGVQATAQVNGKELKNGKLVPIIDGPDVGKAASARHLAATSNFILQKFQIKTPGLKEAAAELLRATPENPYFEFLAYGGPNENMLSRIMKTCPADDFDPDRKVRRFQWSWERQDLKSSTAETMYWDCIFVGDLYQRGMQPVKVSGALRNFLPKVEDVLGAIHDAKEALEAQLERVAKQATDLNGMKDALDHQLTSLKGIAEAAARGAVPTYDPKTGVVTLPAPPGAPNVSVDTKKGNVNVGGVCVGFHC</sequence>
<dbReference type="RefSeq" id="WP_338834099.1">
    <property type="nucleotide sequence ID" value="NZ_CP147711.1"/>
</dbReference>
<dbReference type="Proteomes" id="UP001432046">
    <property type="component" value="Chromosome"/>
</dbReference>
<reference evidence="1" key="1">
    <citation type="journal article" date="2021" name="Int. J. Syst. Evol. Microbiol.">
        <title>Bradyrhizobium septentrionale sp. nov. (sv. septentrionale) and Bradyrhizobium quebecense sp. nov. (sv. septentrionale) associated with legumes native to Canada possess rearranged symbiosis genes and numerous insertion sequences.</title>
        <authorList>
            <person name="Bromfield E.S.P."/>
            <person name="Cloutier S."/>
        </authorList>
    </citation>
    <scope>NUCLEOTIDE SEQUENCE</scope>
    <source>
        <strain evidence="1">5S5</strain>
    </source>
</reference>
<organism evidence="1 2">
    <name type="scientific">Bradyrhizobium septentrionale</name>
    <dbReference type="NCBI Taxonomy" id="1404411"/>
    <lineage>
        <taxon>Bacteria</taxon>
        <taxon>Pseudomonadati</taxon>
        <taxon>Pseudomonadota</taxon>
        <taxon>Alphaproteobacteria</taxon>
        <taxon>Hyphomicrobiales</taxon>
        <taxon>Nitrobacteraceae</taxon>
        <taxon>Bradyrhizobium</taxon>
    </lineage>
</organism>
<dbReference type="EMBL" id="CP147711">
    <property type="protein sequence ID" value="WXC80808.1"/>
    <property type="molecule type" value="Genomic_DNA"/>
</dbReference>
<name>A0ABZ2P219_9BRAD</name>
<gene>
    <name evidence="1" type="ORF">WDK88_03955</name>
</gene>
<proteinExistence type="predicted"/>
<accession>A0ABZ2P219</accession>
<protein>
    <submittedName>
        <fullName evidence="1">Uncharacterized protein</fullName>
    </submittedName>
</protein>
<evidence type="ECO:0000313" key="1">
    <source>
        <dbReference type="EMBL" id="WXC80808.1"/>
    </source>
</evidence>
<keyword evidence="2" id="KW-1185">Reference proteome</keyword>
<evidence type="ECO:0000313" key="2">
    <source>
        <dbReference type="Proteomes" id="UP001432046"/>
    </source>
</evidence>